<dbReference type="Gene3D" id="1.10.10.60">
    <property type="entry name" value="Homeodomain-like"/>
    <property type="match status" value="1"/>
</dbReference>
<name>A0A7V5PNN9_CALAY</name>
<keyword evidence="7" id="KW-0804">Transcription</keyword>
<dbReference type="PROSITE" id="PS50045">
    <property type="entry name" value="SIGMA54_INTERACT_4"/>
    <property type="match status" value="1"/>
</dbReference>
<evidence type="ECO:0000256" key="3">
    <source>
        <dbReference type="ARBA" id="ARBA00022840"/>
    </source>
</evidence>
<dbReference type="PROSITE" id="PS00688">
    <property type="entry name" value="SIGMA54_INTERACT_3"/>
    <property type="match status" value="1"/>
</dbReference>
<dbReference type="PANTHER" id="PTHR32071">
    <property type="entry name" value="TRANSCRIPTIONAL REGULATORY PROTEIN"/>
    <property type="match status" value="1"/>
</dbReference>
<dbReference type="InterPro" id="IPR009057">
    <property type="entry name" value="Homeodomain-like_sf"/>
</dbReference>
<dbReference type="FunFam" id="3.40.50.2300:FF:000018">
    <property type="entry name" value="DNA-binding transcriptional regulator NtrC"/>
    <property type="match status" value="1"/>
</dbReference>
<keyword evidence="2" id="KW-0547">Nucleotide-binding</keyword>
<dbReference type="InterPro" id="IPR027417">
    <property type="entry name" value="P-loop_NTPase"/>
</dbReference>
<dbReference type="PRINTS" id="PR01590">
    <property type="entry name" value="HTHFIS"/>
</dbReference>
<dbReference type="EMBL" id="DROD01000141">
    <property type="protein sequence ID" value="HHJ51935.1"/>
    <property type="molecule type" value="Genomic_DNA"/>
</dbReference>
<dbReference type="Pfam" id="PF00072">
    <property type="entry name" value="Response_reg"/>
    <property type="match status" value="1"/>
</dbReference>
<dbReference type="CDD" id="cd00009">
    <property type="entry name" value="AAA"/>
    <property type="match status" value="1"/>
</dbReference>
<sequence length="454" mass="51158">MTTDQTHICVVEDNDTMRLGISETLQREGFTVSAFAGGKEALEFLRKHPVPLVITDLRMEPMDGLTLLQQVKQAYPETEVLLISAYGTVQDAVKAMQLGAADFLTKPFSPDELRVRVRKVLEKIDNARRLDQLQEHNRYLQQEISGAYTMLVGESQAMRRVLELIDRVAGQDSTVLIQGESGTGKELAARAIHAKSPRSNQPFVKVNCAALNDNLLESELFGHEKGAFTGAIRRKKGRFELADGGTLFLDEIGDISPATQVKLLRVLQEKEFERVGGEQTLRVNVRVLAATNRDLTELIEQGKFREDLYYRLNVIPLRLPPLRDRREDIPPLVAHFLKKFNATKTIEPQGMELLKMYHWPGNIRELENLIERLVVIAPQDVIPAGLIAHALQPQPFNGDEPQNMNLNQALYQFEKKLIMDAMKKAGGVKNRAAKLLGIRTSALYYKLEKFGLLK</sequence>
<dbReference type="SUPFAM" id="SSF46689">
    <property type="entry name" value="Homeodomain-like"/>
    <property type="match status" value="1"/>
</dbReference>
<dbReference type="Proteomes" id="UP000886124">
    <property type="component" value="Unassembled WGS sequence"/>
</dbReference>
<evidence type="ECO:0000313" key="11">
    <source>
        <dbReference type="EMBL" id="HHJ51935.1"/>
    </source>
</evidence>
<dbReference type="Gene3D" id="3.40.50.300">
    <property type="entry name" value="P-loop containing nucleotide triphosphate hydrolases"/>
    <property type="match status" value="1"/>
</dbReference>
<dbReference type="InterPro" id="IPR003593">
    <property type="entry name" value="AAA+_ATPase"/>
</dbReference>
<gene>
    <name evidence="11" type="ORF">ENJ89_01960</name>
</gene>
<dbReference type="GO" id="GO:0005524">
    <property type="term" value="F:ATP binding"/>
    <property type="evidence" value="ECO:0007669"/>
    <property type="project" value="UniProtKB-KW"/>
</dbReference>
<protein>
    <submittedName>
        <fullName evidence="11">Sigma-54-dependent Fis family transcriptional regulator</fullName>
    </submittedName>
</protein>
<dbReference type="InterPro" id="IPR011006">
    <property type="entry name" value="CheY-like_superfamily"/>
</dbReference>
<dbReference type="InterPro" id="IPR025943">
    <property type="entry name" value="Sigma_54_int_dom_ATP-bd_2"/>
</dbReference>
<evidence type="ECO:0000256" key="7">
    <source>
        <dbReference type="ARBA" id="ARBA00023163"/>
    </source>
</evidence>
<dbReference type="Gene3D" id="1.10.8.60">
    <property type="match status" value="1"/>
</dbReference>
<dbReference type="GO" id="GO:0000160">
    <property type="term" value="P:phosphorelay signal transduction system"/>
    <property type="evidence" value="ECO:0007669"/>
    <property type="project" value="UniProtKB-KW"/>
</dbReference>
<dbReference type="Gene3D" id="3.40.50.2300">
    <property type="match status" value="1"/>
</dbReference>
<keyword evidence="3" id="KW-0067">ATP-binding</keyword>
<reference evidence="11" key="1">
    <citation type="journal article" date="2020" name="mSystems">
        <title>Genome- and Community-Level Interaction Insights into Carbon Utilization and Element Cycling Functions of Hydrothermarchaeota in Hydrothermal Sediment.</title>
        <authorList>
            <person name="Zhou Z."/>
            <person name="Liu Y."/>
            <person name="Xu W."/>
            <person name="Pan J."/>
            <person name="Luo Z.H."/>
            <person name="Li M."/>
        </authorList>
    </citation>
    <scope>NUCLEOTIDE SEQUENCE [LARGE SCALE GENOMIC DNA]</scope>
    <source>
        <strain evidence="11">HyVt-527</strain>
    </source>
</reference>
<dbReference type="InterPro" id="IPR058031">
    <property type="entry name" value="AAA_lid_NorR"/>
</dbReference>
<evidence type="ECO:0000256" key="8">
    <source>
        <dbReference type="PROSITE-ProRule" id="PRU00169"/>
    </source>
</evidence>
<dbReference type="Pfam" id="PF00158">
    <property type="entry name" value="Sigma54_activat"/>
    <property type="match status" value="1"/>
</dbReference>
<dbReference type="InterPro" id="IPR001789">
    <property type="entry name" value="Sig_transdc_resp-reg_receiver"/>
</dbReference>
<dbReference type="InterPro" id="IPR002078">
    <property type="entry name" value="Sigma_54_int"/>
</dbReference>
<evidence type="ECO:0000256" key="1">
    <source>
        <dbReference type="ARBA" id="ARBA00022553"/>
    </source>
</evidence>
<dbReference type="AlphaFoldDB" id="A0A7V5PNN9"/>
<dbReference type="GO" id="GO:0006355">
    <property type="term" value="P:regulation of DNA-templated transcription"/>
    <property type="evidence" value="ECO:0007669"/>
    <property type="project" value="InterPro"/>
</dbReference>
<dbReference type="PANTHER" id="PTHR32071:SF21">
    <property type="entry name" value="TRANSCRIPTIONAL REGULATORY PROTEIN FLGR"/>
    <property type="match status" value="1"/>
</dbReference>
<dbReference type="Pfam" id="PF25601">
    <property type="entry name" value="AAA_lid_14"/>
    <property type="match status" value="1"/>
</dbReference>
<keyword evidence="1 8" id="KW-0597">Phosphoprotein</keyword>
<feature type="modified residue" description="4-aspartylphosphate" evidence="8">
    <location>
        <position position="56"/>
    </location>
</feature>
<evidence type="ECO:0000259" key="9">
    <source>
        <dbReference type="PROSITE" id="PS50045"/>
    </source>
</evidence>
<evidence type="ECO:0000256" key="6">
    <source>
        <dbReference type="ARBA" id="ARBA00023125"/>
    </source>
</evidence>
<dbReference type="SMART" id="SM00382">
    <property type="entry name" value="AAA"/>
    <property type="match status" value="1"/>
</dbReference>
<evidence type="ECO:0000256" key="4">
    <source>
        <dbReference type="ARBA" id="ARBA00023012"/>
    </source>
</evidence>
<dbReference type="SMART" id="SM00448">
    <property type="entry name" value="REC"/>
    <property type="match status" value="1"/>
</dbReference>
<dbReference type="Pfam" id="PF02954">
    <property type="entry name" value="HTH_8"/>
    <property type="match status" value="1"/>
</dbReference>
<evidence type="ECO:0000256" key="2">
    <source>
        <dbReference type="ARBA" id="ARBA00022741"/>
    </source>
</evidence>
<dbReference type="PROSITE" id="PS50110">
    <property type="entry name" value="RESPONSE_REGULATORY"/>
    <property type="match status" value="1"/>
</dbReference>
<evidence type="ECO:0000259" key="10">
    <source>
        <dbReference type="PROSITE" id="PS50110"/>
    </source>
</evidence>
<dbReference type="GO" id="GO:0043565">
    <property type="term" value="F:sequence-specific DNA binding"/>
    <property type="evidence" value="ECO:0007669"/>
    <property type="project" value="InterPro"/>
</dbReference>
<feature type="domain" description="Response regulatory" evidence="10">
    <location>
        <begin position="7"/>
        <end position="121"/>
    </location>
</feature>
<keyword evidence="5" id="KW-0805">Transcription regulation</keyword>
<evidence type="ECO:0000256" key="5">
    <source>
        <dbReference type="ARBA" id="ARBA00023015"/>
    </source>
</evidence>
<keyword evidence="6" id="KW-0238">DNA-binding</keyword>
<proteinExistence type="predicted"/>
<dbReference type="FunFam" id="3.40.50.300:FF:000006">
    <property type="entry name" value="DNA-binding transcriptional regulator NtrC"/>
    <property type="match status" value="1"/>
</dbReference>
<dbReference type="InterPro" id="IPR002197">
    <property type="entry name" value="HTH_Fis"/>
</dbReference>
<dbReference type="PROSITE" id="PS00676">
    <property type="entry name" value="SIGMA54_INTERACT_2"/>
    <property type="match status" value="1"/>
</dbReference>
<keyword evidence="4" id="KW-0902">Two-component regulatory system</keyword>
<accession>A0A7V5PNN9</accession>
<dbReference type="InterPro" id="IPR025944">
    <property type="entry name" value="Sigma_54_int_dom_CS"/>
</dbReference>
<comment type="caution">
    <text evidence="11">The sequence shown here is derived from an EMBL/GenBank/DDBJ whole genome shotgun (WGS) entry which is preliminary data.</text>
</comment>
<dbReference type="SUPFAM" id="SSF52540">
    <property type="entry name" value="P-loop containing nucleoside triphosphate hydrolases"/>
    <property type="match status" value="1"/>
</dbReference>
<dbReference type="SUPFAM" id="SSF52172">
    <property type="entry name" value="CheY-like"/>
    <property type="match status" value="1"/>
</dbReference>
<feature type="domain" description="Sigma-54 factor interaction" evidence="9">
    <location>
        <begin position="151"/>
        <end position="375"/>
    </location>
</feature>
<organism evidence="11">
    <name type="scientific">Caldithrix abyssi</name>
    <dbReference type="NCBI Taxonomy" id="187145"/>
    <lineage>
        <taxon>Bacteria</taxon>
        <taxon>Pseudomonadati</taxon>
        <taxon>Calditrichota</taxon>
        <taxon>Calditrichia</taxon>
        <taxon>Calditrichales</taxon>
        <taxon>Calditrichaceae</taxon>
        <taxon>Caldithrix</taxon>
    </lineage>
</organism>